<keyword evidence="6" id="KW-0326">Glycosidase</keyword>
<keyword evidence="6" id="KW-0443">Lipid metabolism</keyword>
<evidence type="ECO:0000256" key="2">
    <source>
        <dbReference type="ARBA" id="ARBA00005382"/>
    </source>
</evidence>
<evidence type="ECO:0000256" key="3">
    <source>
        <dbReference type="ARBA" id="ARBA00012658"/>
    </source>
</evidence>
<comment type="similarity">
    <text evidence="2 6">Belongs to the glycosyl hydrolase 30 family.</text>
</comment>
<proteinExistence type="inferred from homology"/>
<name>A0ABQ9IKM2_9NEOP</name>
<evidence type="ECO:0000256" key="5">
    <source>
        <dbReference type="ARBA" id="ARBA00022801"/>
    </source>
</evidence>
<dbReference type="InterPro" id="IPR033453">
    <property type="entry name" value="Glyco_hydro_30_TIM-barrel"/>
</dbReference>
<keyword evidence="6" id="KW-0746">Sphingolipid metabolism</keyword>
<comment type="caution">
    <text evidence="8">The sequence shown here is derived from an EMBL/GenBank/DDBJ whole genome shotgun (WGS) entry which is preliminary data.</text>
</comment>
<protein>
    <recommendedName>
        <fullName evidence="3 6">Glucosylceramidase</fullName>
        <ecNumber evidence="3 6">3.2.1.45</ecNumber>
    </recommendedName>
</protein>
<dbReference type="EC" id="3.2.1.45" evidence="3 6"/>
<dbReference type="PANTHER" id="PTHR11069:SF23">
    <property type="entry name" value="LYSOSOMAL ACID GLUCOSYLCERAMIDASE"/>
    <property type="match status" value="1"/>
</dbReference>
<dbReference type="Proteomes" id="UP001159363">
    <property type="component" value="Chromosome 1"/>
</dbReference>
<reference evidence="8 9" key="1">
    <citation type="submission" date="2023-02" db="EMBL/GenBank/DDBJ databases">
        <title>LHISI_Scaffold_Assembly.</title>
        <authorList>
            <person name="Stuart O.P."/>
            <person name="Cleave R."/>
            <person name="Magrath M.J.L."/>
            <person name="Mikheyev A.S."/>
        </authorList>
    </citation>
    <scope>NUCLEOTIDE SEQUENCE [LARGE SCALE GENOMIC DNA]</scope>
    <source>
        <strain evidence="8">Daus_M_001</strain>
        <tissue evidence="8">Leg muscle</tissue>
    </source>
</reference>
<evidence type="ECO:0000256" key="4">
    <source>
        <dbReference type="ARBA" id="ARBA00022729"/>
    </source>
</evidence>
<evidence type="ECO:0000256" key="1">
    <source>
        <dbReference type="ARBA" id="ARBA00001013"/>
    </source>
</evidence>
<evidence type="ECO:0000256" key="6">
    <source>
        <dbReference type="RuleBase" id="RU361188"/>
    </source>
</evidence>
<dbReference type="InterPro" id="IPR017853">
    <property type="entry name" value="GH"/>
</dbReference>
<feature type="domain" description="Glycosyl hydrolase family 30 TIM-barrel" evidence="7">
    <location>
        <begin position="201"/>
        <end position="245"/>
    </location>
</feature>
<keyword evidence="4" id="KW-0732">Signal</keyword>
<dbReference type="Gene3D" id="3.20.20.80">
    <property type="entry name" value="Glycosidases"/>
    <property type="match status" value="2"/>
</dbReference>
<dbReference type="EMBL" id="JARBHB010000001">
    <property type="protein sequence ID" value="KAJ8897243.1"/>
    <property type="molecule type" value="Genomic_DNA"/>
</dbReference>
<feature type="domain" description="Glycosyl hydrolase family 30 TIM-barrel" evidence="7">
    <location>
        <begin position="15"/>
        <end position="99"/>
    </location>
</feature>
<dbReference type="InterPro" id="IPR001139">
    <property type="entry name" value="Glyco_hydro_30"/>
</dbReference>
<gene>
    <name evidence="8" type="ORF">PR048_002589</name>
</gene>
<evidence type="ECO:0000313" key="9">
    <source>
        <dbReference type="Proteomes" id="UP001159363"/>
    </source>
</evidence>
<keyword evidence="9" id="KW-1185">Reference proteome</keyword>
<dbReference type="SUPFAM" id="SSF51445">
    <property type="entry name" value="(Trans)glycosidases"/>
    <property type="match status" value="2"/>
</dbReference>
<comment type="catalytic activity">
    <reaction evidence="1">
        <text>a beta-D-glucosyl-(1&lt;-&gt;1')-N-acylsphing-4-enine + H2O = an N-acylsphing-4-enine + D-glucose</text>
        <dbReference type="Rhea" id="RHEA:13269"/>
        <dbReference type="ChEBI" id="CHEBI:4167"/>
        <dbReference type="ChEBI" id="CHEBI:15377"/>
        <dbReference type="ChEBI" id="CHEBI:22801"/>
        <dbReference type="ChEBI" id="CHEBI:52639"/>
        <dbReference type="EC" id="3.2.1.45"/>
    </reaction>
    <physiologicalReaction direction="left-to-right" evidence="1">
        <dbReference type="Rhea" id="RHEA:13270"/>
    </physiologicalReaction>
</comment>
<keyword evidence="5 6" id="KW-0378">Hydrolase</keyword>
<dbReference type="Pfam" id="PF02055">
    <property type="entry name" value="Glyco_hydro_30"/>
    <property type="match status" value="2"/>
</dbReference>
<accession>A0ABQ9IKM2</accession>
<evidence type="ECO:0000313" key="8">
    <source>
        <dbReference type="EMBL" id="KAJ8897243.1"/>
    </source>
</evidence>
<evidence type="ECO:0000259" key="7">
    <source>
        <dbReference type="Pfam" id="PF02055"/>
    </source>
</evidence>
<sequence>MRMYYRNLLQTFPHACVMCRFVEAYAAEGLPVWALTGQNEPVLGAEEFVTFNSMTWTSHEQAAWISQHLGPSLRRAGHADIGVFVLDDQRPFMEEWAAVPPEYSPPTKANQVQSPGRVTPRIFARGNHNGGRCRWSAGFLGDLPFPPYLHSGAAPFSLQSPSSALKTAMLIAAEISALLDHTRDLLLLGIHCYCWSCMFGNSSVSQYVAGMAVHWYYDRTSDPDIISRVHQLYPDKLLFYTEACDVDGPVSMLLRCIVSTRNVISPILGGPDFRKWESCRTMSLVRGFRRGFPVFPTPSFRCRFIFTSITLIGSKGIDVKSRPNLFTHPYWDLLPLGSTSMPVTVAHLGRCQHAAAMLCGVCTLCVEYVKSPLLLEVDLKSSVHRARVSIVETPVRPLTSHTTAADNMKHKQNRVRGGVVVRLLAFHEGEPGSIPGCHLRIFACGNRAGRCHWSTGFLGVLPLHPPFHSNAAPYSPRFTLIDSQDLAVKSRLNLYSQTSDKDALYPPNAITAATARFIGVYFQLPLSYWFTTQQTVIMDPPPVEGVQGFNISSSYSSLNFMVLYTLKLTSCLHWLLQKFEFARFLTKRHVIRAHNCDAFINSPRVTKGVSYKVWSNDKRITKGRRLESRSWKSPTEILHAVDHRMCLEAMRRVMCERESAL</sequence>
<organism evidence="8 9">
    <name type="scientific">Dryococelus australis</name>
    <dbReference type="NCBI Taxonomy" id="614101"/>
    <lineage>
        <taxon>Eukaryota</taxon>
        <taxon>Metazoa</taxon>
        <taxon>Ecdysozoa</taxon>
        <taxon>Arthropoda</taxon>
        <taxon>Hexapoda</taxon>
        <taxon>Insecta</taxon>
        <taxon>Pterygota</taxon>
        <taxon>Neoptera</taxon>
        <taxon>Polyneoptera</taxon>
        <taxon>Phasmatodea</taxon>
        <taxon>Verophasmatodea</taxon>
        <taxon>Anareolatae</taxon>
        <taxon>Phasmatidae</taxon>
        <taxon>Eurycanthinae</taxon>
        <taxon>Dryococelus</taxon>
    </lineage>
</organism>
<dbReference type="PANTHER" id="PTHR11069">
    <property type="entry name" value="GLUCOSYLCERAMIDASE"/>
    <property type="match status" value="1"/>
</dbReference>